<proteinExistence type="predicted"/>
<dbReference type="EMBL" id="LAZR01069062">
    <property type="protein sequence ID" value="KKK48440.1"/>
    <property type="molecule type" value="Genomic_DNA"/>
</dbReference>
<protein>
    <submittedName>
        <fullName evidence="1">Uncharacterized protein</fullName>
    </submittedName>
</protein>
<dbReference type="AlphaFoldDB" id="A0A0F8WJR8"/>
<sequence length="97" mass="10465">MGGGSYSPPTAEEVAERVVRMAKAVARYRICLACGWMGRLTEKQLSGSRTVCPQCGPTSARLTAFPPAEKSRRKAVASWEEYASHALPSGCKSVYLV</sequence>
<gene>
    <name evidence="1" type="ORF">LCGC14_3145110</name>
</gene>
<accession>A0A0F8WJR8</accession>
<organism evidence="1">
    <name type="scientific">marine sediment metagenome</name>
    <dbReference type="NCBI Taxonomy" id="412755"/>
    <lineage>
        <taxon>unclassified sequences</taxon>
        <taxon>metagenomes</taxon>
        <taxon>ecological metagenomes</taxon>
    </lineage>
</organism>
<evidence type="ECO:0000313" key="1">
    <source>
        <dbReference type="EMBL" id="KKK48440.1"/>
    </source>
</evidence>
<name>A0A0F8WJR8_9ZZZZ</name>
<comment type="caution">
    <text evidence="1">The sequence shown here is derived from an EMBL/GenBank/DDBJ whole genome shotgun (WGS) entry which is preliminary data.</text>
</comment>
<feature type="non-terminal residue" evidence="1">
    <location>
        <position position="97"/>
    </location>
</feature>
<reference evidence="1" key="1">
    <citation type="journal article" date="2015" name="Nature">
        <title>Complex archaea that bridge the gap between prokaryotes and eukaryotes.</title>
        <authorList>
            <person name="Spang A."/>
            <person name="Saw J.H."/>
            <person name="Jorgensen S.L."/>
            <person name="Zaremba-Niedzwiedzka K."/>
            <person name="Martijn J."/>
            <person name="Lind A.E."/>
            <person name="van Eijk R."/>
            <person name="Schleper C."/>
            <person name="Guy L."/>
            <person name="Ettema T.J."/>
        </authorList>
    </citation>
    <scope>NUCLEOTIDE SEQUENCE</scope>
</reference>